<evidence type="ECO:0008006" key="5">
    <source>
        <dbReference type="Google" id="ProtNLM"/>
    </source>
</evidence>
<dbReference type="Pfam" id="PF13812">
    <property type="entry name" value="PPR_3"/>
    <property type="match status" value="1"/>
</dbReference>
<dbReference type="EMBL" id="CM035431">
    <property type="protein sequence ID" value="KAH7297183.1"/>
    <property type="molecule type" value="Genomic_DNA"/>
</dbReference>
<dbReference type="GO" id="GO:0048731">
    <property type="term" value="P:system development"/>
    <property type="evidence" value="ECO:0007669"/>
    <property type="project" value="UniProtKB-ARBA"/>
</dbReference>
<accession>A0A8T2RP05</accession>
<dbReference type="InterPro" id="IPR011990">
    <property type="entry name" value="TPR-like_helical_dom_sf"/>
</dbReference>
<proteinExistence type="predicted"/>
<dbReference type="Pfam" id="PF13041">
    <property type="entry name" value="PPR_2"/>
    <property type="match status" value="4"/>
</dbReference>
<evidence type="ECO:0000256" key="2">
    <source>
        <dbReference type="PROSITE-ProRule" id="PRU00708"/>
    </source>
</evidence>
<name>A0A8T2RP05_CERRI</name>
<dbReference type="Proteomes" id="UP000825935">
    <property type="component" value="Chromosome 26"/>
</dbReference>
<feature type="repeat" description="PPR" evidence="2">
    <location>
        <begin position="87"/>
        <end position="121"/>
    </location>
</feature>
<dbReference type="PROSITE" id="PS51375">
    <property type="entry name" value="PPR"/>
    <property type="match status" value="5"/>
</dbReference>
<protein>
    <recommendedName>
        <fullName evidence="5">Pentatricopeptide repeat-containing protein</fullName>
    </recommendedName>
</protein>
<dbReference type="InterPro" id="IPR046960">
    <property type="entry name" value="PPR_At4g14850-like_plant"/>
</dbReference>
<reference evidence="3" key="1">
    <citation type="submission" date="2021-08" db="EMBL/GenBank/DDBJ databases">
        <title>WGS assembly of Ceratopteris richardii.</title>
        <authorList>
            <person name="Marchant D.B."/>
            <person name="Chen G."/>
            <person name="Jenkins J."/>
            <person name="Shu S."/>
            <person name="Leebens-Mack J."/>
            <person name="Grimwood J."/>
            <person name="Schmutz J."/>
            <person name="Soltis P."/>
            <person name="Soltis D."/>
            <person name="Chen Z.-H."/>
        </authorList>
    </citation>
    <scope>NUCLEOTIDE SEQUENCE</scope>
    <source>
        <strain evidence="3">Whitten #5841</strain>
        <tissue evidence="3">Leaf</tissue>
    </source>
</reference>
<feature type="repeat" description="PPR" evidence="2">
    <location>
        <begin position="289"/>
        <end position="323"/>
    </location>
</feature>
<evidence type="ECO:0000256" key="1">
    <source>
        <dbReference type="ARBA" id="ARBA00022737"/>
    </source>
</evidence>
<comment type="caution">
    <text evidence="3">The sequence shown here is derived from an EMBL/GenBank/DDBJ whole genome shotgun (WGS) entry which is preliminary data.</text>
</comment>
<dbReference type="GO" id="GO:0003723">
    <property type="term" value="F:RNA binding"/>
    <property type="evidence" value="ECO:0007669"/>
    <property type="project" value="InterPro"/>
</dbReference>
<dbReference type="OrthoDB" id="1890277at2759"/>
<sequence>MVSRPSELAKSSYWSMFSNFSVLDLKKALHKCRKDNDQLLAFHVHVLLCELGLESQTTPGHHLTELFVEVGLLFRAIQVFNKLISARECSWNSLIRGFVKYGMAEQALSMYSEMKRGGSLHPNTDTYVALLQGCTMLKDIGNGTEIHSRLGELETDLFVGSTLISMYGKCGLLDKAHEVFVRIQKQNVVAWTALIAGYAEHGHGEIALKLYKKMQEAGICPNAITFVCILKACGALRATCSGQMIHAEVESKGLMQTNLFIGSAVVDMYAKFRLLEKAQDVFNKLSLRNSVSWNALISGYSNIRQDQRVLECFHRMCFESVFPDGITFACALKACGNLNDINTGHNIHTEIGERDPVKKQAFVCNALINMYAKSGSLLKAQQVFNSLPARDVVSWTALISGYAEHEHGEEALECFEQLKVKGLVPNAVTYICSLKACGAIGAVEKGEEIHTEIERRGLLEEGLVGSTLVDMYARCGSLTKAQQVLDTLSLRNVVSWTSLMAGYALIGKGEPVFANFSRMLSEGIQPNFITFVVLLNACTVSGLLNKSQTYFQAISKDFGIIPLLEHWTCMVNLLGCLGESINVENMVDKLSVIPDMVLWCSVLGACKNWGSLRFAEQVFENIGIN</sequence>
<dbReference type="PANTHER" id="PTHR24015">
    <property type="entry name" value="OS07G0578800 PROTEIN-RELATED"/>
    <property type="match status" value="1"/>
</dbReference>
<organism evidence="3 4">
    <name type="scientific">Ceratopteris richardii</name>
    <name type="common">Triangle waterfern</name>
    <dbReference type="NCBI Taxonomy" id="49495"/>
    <lineage>
        <taxon>Eukaryota</taxon>
        <taxon>Viridiplantae</taxon>
        <taxon>Streptophyta</taxon>
        <taxon>Embryophyta</taxon>
        <taxon>Tracheophyta</taxon>
        <taxon>Polypodiopsida</taxon>
        <taxon>Polypodiidae</taxon>
        <taxon>Polypodiales</taxon>
        <taxon>Pteridineae</taxon>
        <taxon>Pteridaceae</taxon>
        <taxon>Parkerioideae</taxon>
        <taxon>Ceratopteris</taxon>
    </lineage>
</organism>
<dbReference type="FunFam" id="1.25.40.10:FF:000031">
    <property type="entry name" value="Pentatricopeptide repeat-containing protein mitochondrial"/>
    <property type="match status" value="1"/>
</dbReference>
<feature type="repeat" description="PPR" evidence="2">
    <location>
        <begin position="492"/>
        <end position="526"/>
    </location>
</feature>
<keyword evidence="4" id="KW-1185">Reference proteome</keyword>
<dbReference type="Gene3D" id="1.25.40.10">
    <property type="entry name" value="Tetratricopeptide repeat domain"/>
    <property type="match status" value="5"/>
</dbReference>
<dbReference type="Pfam" id="PF01535">
    <property type="entry name" value="PPR"/>
    <property type="match status" value="2"/>
</dbReference>
<dbReference type="FunFam" id="1.25.40.10:FF:000158">
    <property type="entry name" value="pentatricopeptide repeat-containing protein At2g33680"/>
    <property type="match status" value="1"/>
</dbReference>
<dbReference type="NCBIfam" id="TIGR00756">
    <property type="entry name" value="PPR"/>
    <property type="match status" value="5"/>
</dbReference>
<keyword evidence="1" id="KW-0677">Repeat</keyword>
<dbReference type="FunFam" id="1.25.40.10:FF:000344">
    <property type="entry name" value="Pentatricopeptide repeat-containing protein"/>
    <property type="match status" value="1"/>
</dbReference>
<feature type="repeat" description="PPR" evidence="2">
    <location>
        <begin position="391"/>
        <end position="425"/>
    </location>
</feature>
<evidence type="ECO:0000313" key="4">
    <source>
        <dbReference type="Proteomes" id="UP000825935"/>
    </source>
</evidence>
<dbReference type="InterPro" id="IPR002885">
    <property type="entry name" value="PPR_rpt"/>
</dbReference>
<gene>
    <name evidence="3" type="ORF">KP509_26G057900</name>
</gene>
<dbReference type="GO" id="GO:0009451">
    <property type="term" value="P:RNA modification"/>
    <property type="evidence" value="ECO:0007669"/>
    <property type="project" value="InterPro"/>
</dbReference>
<evidence type="ECO:0000313" key="3">
    <source>
        <dbReference type="EMBL" id="KAH7297183.1"/>
    </source>
</evidence>
<feature type="repeat" description="PPR" evidence="2">
    <location>
        <begin position="187"/>
        <end position="221"/>
    </location>
</feature>
<dbReference type="AlphaFoldDB" id="A0A8T2RP05"/>